<dbReference type="Proteomes" id="UP001321520">
    <property type="component" value="Chromosome"/>
</dbReference>
<dbReference type="PANTHER" id="PTHR33452:SF1">
    <property type="entry name" value="INNER MEMBRANE PROTEIN YPHA-RELATED"/>
    <property type="match status" value="1"/>
</dbReference>
<organism evidence="8 9">
    <name type="scientific">Microbulbifer spongiae</name>
    <dbReference type="NCBI Taxonomy" id="2944933"/>
    <lineage>
        <taxon>Bacteria</taxon>
        <taxon>Pseudomonadati</taxon>
        <taxon>Pseudomonadota</taxon>
        <taxon>Gammaproteobacteria</taxon>
        <taxon>Cellvibrionales</taxon>
        <taxon>Microbulbiferaceae</taxon>
        <taxon>Microbulbifer</taxon>
    </lineage>
</organism>
<comment type="similarity">
    <text evidence="2">Belongs to the DoxX family.</text>
</comment>
<evidence type="ECO:0000256" key="6">
    <source>
        <dbReference type="ARBA" id="ARBA00023136"/>
    </source>
</evidence>
<evidence type="ECO:0000256" key="2">
    <source>
        <dbReference type="ARBA" id="ARBA00006679"/>
    </source>
</evidence>
<protein>
    <submittedName>
        <fullName evidence="8">DoxX family protein</fullName>
    </submittedName>
</protein>
<evidence type="ECO:0000313" key="8">
    <source>
        <dbReference type="EMBL" id="WKD49742.1"/>
    </source>
</evidence>
<dbReference type="EMBL" id="CP098023">
    <property type="protein sequence ID" value="WKD49742.1"/>
    <property type="molecule type" value="Genomic_DNA"/>
</dbReference>
<dbReference type="PANTHER" id="PTHR33452">
    <property type="entry name" value="OXIDOREDUCTASE CATD-RELATED"/>
    <property type="match status" value="1"/>
</dbReference>
<dbReference type="Pfam" id="PF07681">
    <property type="entry name" value="DoxX"/>
    <property type="match status" value="1"/>
</dbReference>
<evidence type="ECO:0000313" key="9">
    <source>
        <dbReference type="Proteomes" id="UP001321520"/>
    </source>
</evidence>
<evidence type="ECO:0000256" key="5">
    <source>
        <dbReference type="ARBA" id="ARBA00022989"/>
    </source>
</evidence>
<dbReference type="InterPro" id="IPR032808">
    <property type="entry name" value="DoxX"/>
</dbReference>
<feature type="transmembrane region" description="Helical" evidence="7">
    <location>
        <begin position="49"/>
        <end position="69"/>
    </location>
</feature>
<keyword evidence="6 7" id="KW-0472">Membrane</keyword>
<accession>A0ABY9EBS9</accession>
<name>A0ABY9EBS9_9GAMM</name>
<sequence length="132" mass="14269">MANHPVLCDTSKLIGRVLLSLLFIIAGWGKLGEYAMTEEFMVSMGLPALLLPLVILVELAGGLSVLLGFFTRFSAIVLFLFCLISAGMVHFVPDDSGEMTSFMKNLAIAGGFLLLACTGAGRYSLDHWIRGR</sequence>
<keyword evidence="5 7" id="KW-1133">Transmembrane helix</keyword>
<dbReference type="InterPro" id="IPR051907">
    <property type="entry name" value="DoxX-like_oxidoreductase"/>
</dbReference>
<evidence type="ECO:0000256" key="7">
    <source>
        <dbReference type="SAM" id="Phobius"/>
    </source>
</evidence>
<gene>
    <name evidence="8" type="ORF">M8T91_17910</name>
</gene>
<feature type="transmembrane region" description="Helical" evidence="7">
    <location>
        <begin position="105"/>
        <end position="125"/>
    </location>
</feature>
<evidence type="ECO:0000256" key="1">
    <source>
        <dbReference type="ARBA" id="ARBA00004651"/>
    </source>
</evidence>
<proteinExistence type="inferred from homology"/>
<feature type="transmembrane region" description="Helical" evidence="7">
    <location>
        <begin position="13"/>
        <end position="29"/>
    </location>
</feature>
<evidence type="ECO:0000256" key="3">
    <source>
        <dbReference type="ARBA" id="ARBA00022475"/>
    </source>
</evidence>
<reference evidence="8 9" key="1">
    <citation type="submission" date="2022-05" db="EMBL/GenBank/DDBJ databases">
        <title>Microbulbifer sp. nov., isolated from sponge.</title>
        <authorList>
            <person name="Gao L."/>
        </authorList>
    </citation>
    <scope>NUCLEOTIDE SEQUENCE [LARGE SCALE GENOMIC DNA]</scope>
    <source>
        <strain evidence="8 9">MI-G</strain>
    </source>
</reference>
<keyword evidence="4 7" id="KW-0812">Transmembrane</keyword>
<evidence type="ECO:0000256" key="4">
    <source>
        <dbReference type="ARBA" id="ARBA00022692"/>
    </source>
</evidence>
<keyword evidence="3" id="KW-1003">Cell membrane</keyword>
<dbReference type="RefSeq" id="WP_301415593.1">
    <property type="nucleotide sequence ID" value="NZ_CP098023.1"/>
</dbReference>
<comment type="subcellular location">
    <subcellularLocation>
        <location evidence="1">Cell membrane</location>
        <topology evidence="1">Multi-pass membrane protein</topology>
    </subcellularLocation>
</comment>
<feature type="transmembrane region" description="Helical" evidence="7">
    <location>
        <begin position="76"/>
        <end position="93"/>
    </location>
</feature>
<keyword evidence="9" id="KW-1185">Reference proteome</keyword>